<dbReference type="STRING" id="906689.A0A2I0X0F2"/>
<protein>
    <submittedName>
        <fullName evidence="6">Acyl-CoA-binding domain-containing protein 4</fullName>
    </submittedName>
</protein>
<dbReference type="InterPro" id="IPR006652">
    <property type="entry name" value="Kelch_1"/>
</dbReference>
<dbReference type="Pfam" id="PF24922">
    <property type="entry name" value="ACBP4_C"/>
    <property type="match status" value="1"/>
</dbReference>
<dbReference type="Pfam" id="PF01344">
    <property type="entry name" value="Kelch_1"/>
    <property type="match status" value="1"/>
</dbReference>
<gene>
    <name evidence="6" type="primary">ACBP4</name>
    <name evidence="6" type="ORF">MA16_Dca022863</name>
</gene>
<feature type="compositionally biased region" description="Polar residues" evidence="4">
    <location>
        <begin position="495"/>
        <end position="510"/>
    </location>
</feature>
<evidence type="ECO:0000256" key="3">
    <source>
        <dbReference type="SAM" id="Coils"/>
    </source>
</evidence>
<feature type="domain" description="Acyl-CoA-binding" evidence="5">
    <location>
        <begin position="694"/>
        <end position="761"/>
    </location>
</feature>
<dbReference type="Gene3D" id="2.120.10.80">
    <property type="entry name" value="Kelch-type beta propeller"/>
    <property type="match status" value="2"/>
</dbReference>
<dbReference type="Pfam" id="PF24681">
    <property type="entry name" value="Kelch_KLHDC2_KLHL20_DRC7"/>
    <property type="match status" value="1"/>
</dbReference>
<dbReference type="InterPro" id="IPR056819">
    <property type="entry name" value="ACBP4-6_C"/>
</dbReference>
<keyword evidence="7" id="KW-1185">Reference proteome</keyword>
<proteinExistence type="predicted"/>
<feature type="coiled-coil region" evidence="3">
    <location>
        <begin position="666"/>
        <end position="728"/>
    </location>
</feature>
<dbReference type="InterPro" id="IPR015915">
    <property type="entry name" value="Kelch-typ_b-propeller"/>
</dbReference>
<evidence type="ECO:0000256" key="2">
    <source>
        <dbReference type="ARBA" id="ARBA00022737"/>
    </source>
</evidence>
<keyword evidence="2" id="KW-0677">Repeat</keyword>
<dbReference type="PANTHER" id="PTHR46093:SF4">
    <property type="entry name" value="GALACTOSE OXIDASE_KELCH REPEAT SUPERFAMILY PROTEIN"/>
    <property type="match status" value="1"/>
</dbReference>
<accession>A0A2I0X0F2</accession>
<organism evidence="6 7">
    <name type="scientific">Dendrobium catenatum</name>
    <dbReference type="NCBI Taxonomy" id="906689"/>
    <lineage>
        <taxon>Eukaryota</taxon>
        <taxon>Viridiplantae</taxon>
        <taxon>Streptophyta</taxon>
        <taxon>Embryophyta</taxon>
        <taxon>Tracheophyta</taxon>
        <taxon>Spermatophyta</taxon>
        <taxon>Magnoliopsida</taxon>
        <taxon>Liliopsida</taxon>
        <taxon>Asparagales</taxon>
        <taxon>Orchidaceae</taxon>
        <taxon>Epidendroideae</taxon>
        <taxon>Malaxideae</taxon>
        <taxon>Dendrobiinae</taxon>
        <taxon>Dendrobium</taxon>
    </lineage>
</organism>
<reference evidence="6 7" key="2">
    <citation type="journal article" date="2017" name="Nature">
        <title>The Apostasia genome and the evolution of orchids.</title>
        <authorList>
            <person name="Zhang G.Q."/>
            <person name="Liu K.W."/>
            <person name="Li Z."/>
            <person name="Lohaus R."/>
            <person name="Hsiao Y.Y."/>
            <person name="Niu S.C."/>
            <person name="Wang J.Y."/>
            <person name="Lin Y.C."/>
            <person name="Xu Q."/>
            <person name="Chen L.J."/>
            <person name="Yoshida K."/>
            <person name="Fujiwara S."/>
            <person name="Wang Z.W."/>
            <person name="Zhang Y.Q."/>
            <person name="Mitsuda N."/>
            <person name="Wang M."/>
            <person name="Liu G.H."/>
            <person name="Pecoraro L."/>
            <person name="Huang H.X."/>
            <person name="Xiao X.J."/>
            <person name="Lin M."/>
            <person name="Wu X.Y."/>
            <person name="Wu W.L."/>
            <person name="Chen Y.Y."/>
            <person name="Chang S.B."/>
            <person name="Sakamoto S."/>
            <person name="Ohme-Takagi M."/>
            <person name="Yagi M."/>
            <person name="Zeng S.J."/>
            <person name="Shen C.Y."/>
            <person name="Yeh C.M."/>
            <person name="Luo Y.B."/>
            <person name="Tsai W.C."/>
            <person name="Van de Peer Y."/>
            <person name="Liu Z.J."/>
        </authorList>
    </citation>
    <scope>NUCLEOTIDE SEQUENCE [LARGE SCALE GENOMIC DNA]</scope>
    <source>
        <tissue evidence="6">The whole plant</tissue>
    </source>
</reference>
<feature type="region of interest" description="Disordered" evidence="4">
    <location>
        <begin position="486"/>
        <end position="513"/>
    </location>
</feature>
<dbReference type="AlphaFoldDB" id="A0A2I0X0F2"/>
<evidence type="ECO:0000256" key="1">
    <source>
        <dbReference type="ARBA" id="ARBA00022441"/>
    </source>
</evidence>
<evidence type="ECO:0000313" key="6">
    <source>
        <dbReference type="EMBL" id="PKU81357.1"/>
    </source>
</evidence>
<evidence type="ECO:0000313" key="7">
    <source>
        <dbReference type="Proteomes" id="UP000233837"/>
    </source>
</evidence>
<sequence>MYRSGLRLRSQKGDKERKGFSGVTFRRWVTASTGGLSLHGVETSRVTMPKMFGFSRRRTKLGRPKVGDPSQGPQSPVRPTKSSSQINEDSLVGASASGRSEDHYCDCSMAGLGISKCGVGCSENWMVLPTTGDKPAPRFQHAAAVVGSKMVVVGGDSGNGMLDDTMILSLDKLCWAPASKIYRSPAGLKIPACKNHCLVSWGKLVLLVGGTTDPHSDGVVVWSFDVDAECWSHVEVKGDVPAARSGHTVIRAGSILILFGGQDTKGRKLNDLHMFDLKSSTWLPLHYTGAGPSPRSNHVAALYDDRFLFVFGGQSKSRILNDLYSLDFETMVWSKIKIKGHHPSPRAGCSGILCGNRWYIVGGGSKKKRYAETLVFDVSKVEWSVSVTSSNDSIATSKGFSLVSVHHNDKLFLVAFGGNRKELSNQTEILVMVKNEHSMSWRCVPGADVLPYEDSLGNPKDLAAHVSSNPQPRSLGRFGVASAVEHHASGRKSLSDSSIDPNASSGTISLRRQFHNEEEYNAKHKMHKTPEEDKYKVSNCASERHNPSSQAVDVMHKPQETTVKVDIAGILASSEENSVIFNSDNSLPRQKPGDSCHPSCSDHIAQAEPVDVEAVPLSNPANIYQLYETKVANLVRKNALLEGQLSTSLANQEATEKNLSLVLKGKQETEKKLNDTLKEVDLLKEKLTNLELIQEEANSVSNLVHSDNVRLEHDVAFLKAVLDDTQKELHSTRGVLAGERARAFQLQVEVFHLKQRLHSFENRAPTPRKPFHM</sequence>
<keyword evidence="3" id="KW-0175">Coiled coil</keyword>
<dbReference type="SUPFAM" id="SSF117281">
    <property type="entry name" value="Kelch motif"/>
    <property type="match status" value="1"/>
</dbReference>
<feature type="region of interest" description="Disordered" evidence="4">
    <location>
        <begin position="49"/>
        <end position="99"/>
    </location>
</feature>
<dbReference type="PANTHER" id="PTHR46093">
    <property type="entry name" value="ACYL-COA-BINDING DOMAIN-CONTAINING PROTEIN 5"/>
    <property type="match status" value="1"/>
</dbReference>
<reference evidence="6 7" key="1">
    <citation type="journal article" date="2016" name="Sci. Rep.">
        <title>The Dendrobium catenatum Lindl. genome sequence provides insights into polysaccharide synthase, floral development and adaptive evolution.</title>
        <authorList>
            <person name="Zhang G.Q."/>
            <person name="Xu Q."/>
            <person name="Bian C."/>
            <person name="Tsai W.C."/>
            <person name="Yeh C.M."/>
            <person name="Liu K.W."/>
            <person name="Yoshida K."/>
            <person name="Zhang L.S."/>
            <person name="Chang S.B."/>
            <person name="Chen F."/>
            <person name="Shi Y."/>
            <person name="Su Y.Y."/>
            <person name="Zhang Y.Q."/>
            <person name="Chen L.J."/>
            <person name="Yin Y."/>
            <person name="Lin M."/>
            <person name="Huang H."/>
            <person name="Deng H."/>
            <person name="Wang Z.W."/>
            <person name="Zhu S.L."/>
            <person name="Zhao X."/>
            <person name="Deng C."/>
            <person name="Niu S.C."/>
            <person name="Huang J."/>
            <person name="Wang M."/>
            <person name="Liu G.H."/>
            <person name="Yang H.J."/>
            <person name="Xiao X.J."/>
            <person name="Hsiao Y.Y."/>
            <person name="Wu W.L."/>
            <person name="Chen Y.Y."/>
            <person name="Mitsuda N."/>
            <person name="Ohme-Takagi M."/>
            <person name="Luo Y.B."/>
            <person name="Van de Peer Y."/>
            <person name="Liu Z.J."/>
        </authorList>
    </citation>
    <scope>NUCLEOTIDE SEQUENCE [LARGE SCALE GENOMIC DNA]</scope>
    <source>
        <tissue evidence="6">The whole plant</tissue>
    </source>
</reference>
<dbReference type="EMBL" id="KZ502258">
    <property type="protein sequence ID" value="PKU81357.1"/>
    <property type="molecule type" value="Genomic_DNA"/>
</dbReference>
<evidence type="ECO:0000259" key="5">
    <source>
        <dbReference type="Pfam" id="PF24922"/>
    </source>
</evidence>
<dbReference type="Proteomes" id="UP000233837">
    <property type="component" value="Unassembled WGS sequence"/>
</dbReference>
<keyword evidence="1" id="KW-0880">Kelch repeat</keyword>
<evidence type="ECO:0000256" key="4">
    <source>
        <dbReference type="SAM" id="MobiDB-lite"/>
    </source>
</evidence>
<name>A0A2I0X0F2_9ASPA</name>
<dbReference type="OrthoDB" id="10251809at2759"/>